<comment type="caution">
    <text evidence="1">The sequence shown here is derived from an EMBL/GenBank/DDBJ whole genome shotgun (WGS) entry which is preliminary data.</text>
</comment>
<proteinExistence type="predicted"/>
<sequence length="82" mass="9288">MYYRIRRVSGAFLKSATRCLNETWGTYRCSVNLPQKNSRVKIAAARNTLESLWRPSKALWSLPGGRRIDSVYAKTTLAHEGG</sequence>
<dbReference type="EMBL" id="BLXT01001622">
    <property type="protein sequence ID" value="GFN86928.1"/>
    <property type="molecule type" value="Genomic_DNA"/>
</dbReference>
<reference evidence="1 2" key="1">
    <citation type="journal article" date="2021" name="Elife">
        <title>Chloroplast acquisition without the gene transfer in kleptoplastic sea slugs, Plakobranchus ocellatus.</title>
        <authorList>
            <person name="Maeda T."/>
            <person name="Takahashi S."/>
            <person name="Yoshida T."/>
            <person name="Shimamura S."/>
            <person name="Takaki Y."/>
            <person name="Nagai Y."/>
            <person name="Toyoda A."/>
            <person name="Suzuki Y."/>
            <person name="Arimoto A."/>
            <person name="Ishii H."/>
            <person name="Satoh N."/>
            <person name="Nishiyama T."/>
            <person name="Hasebe M."/>
            <person name="Maruyama T."/>
            <person name="Minagawa J."/>
            <person name="Obokata J."/>
            <person name="Shigenobu S."/>
        </authorList>
    </citation>
    <scope>NUCLEOTIDE SEQUENCE [LARGE SCALE GENOMIC DNA]</scope>
</reference>
<dbReference type="Proteomes" id="UP000735302">
    <property type="component" value="Unassembled WGS sequence"/>
</dbReference>
<evidence type="ECO:0000313" key="2">
    <source>
        <dbReference type="Proteomes" id="UP000735302"/>
    </source>
</evidence>
<evidence type="ECO:0000313" key="1">
    <source>
        <dbReference type="EMBL" id="GFN86928.1"/>
    </source>
</evidence>
<keyword evidence="2" id="KW-1185">Reference proteome</keyword>
<protein>
    <submittedName>
        <fullName evidence="1">Uncharacterized protein</fullName>
    </submittedName>
</protein>
<accession>A0AAV3YXV5</accession>
<dbReference type="AlphaFoldDB" id="A0AAV3YXV5"/>
<gene>
    <name evidence="1" type="ORF">PoB_001343400</name>
</gene>
<organism evidence="1 2">
    <name type="scientific">Plakobranchus ocellatus</name>
    <dbReference type="NCBI Taxonomy" id="259542"/>
    <lineage>
        <taxon>Eukaryota</taxon>
        <taxon>Metazoa</taxon>
        <taxon>Spiralia</taxon>
        <taxon>Lophotrochozoa</taxon>
        <taxon>Mollusca</taxon>
        <taxon>Gastropoda</taxon>
        <taxon>Heterobranchia</taxon>
        <taxon>Euthyneura</taxon>
        <taxon>Panpulmonata</taxon>
        <taxon>Sacoglossa</taxon>
        <taxon>Placobranchoidea</taxon>
        <taxon>Plakobranchidae</taxon>
        <taxon>Plakobranchus</taxon>
    </lineage>
</organism>
<name>A0AAV3YXV5_9GAST</name>